<evidence type="ECO:0000313" key="2">
    <source>
        <dbReference type="Proteomes" id="UP000185491"/>
    </source>
</evidence>
<name>A0A1L7D2S8_9CORY</name>
<dbReference type="Proteomes" id="UP000185491">
    <property type="component" value="Chromosome"/>
</dbReference>
<evidence type="ECO:0000313" key="1">
    <source>
        <dbReference type="EMBL" id="APT92291.1"/>
    </source>
</evidence>
<sequence>MQKAIYSGDNFTIVSNPKVFVSTPTPRPIRHFTRDVSYLTKVAAVSRFDQKLPYDTRPGGDVKVLGKIFLACG</sequence>
<dbReference type="EMBL" id="CP009249">
    <property type="protein sequence ID" value="APT92291.1"/>
    <property type="molecule type" value="Genomic_DNA"/>
</dbReference>
<keyword evidence="2" id="KW-1185">Reference proteome</keyword>
<dbReference type="RefSeq" id="WP_075733604.1">
    <property type="nucleotide sequence ID" value="NZ_CP009249.1"/>
</dbReference>
<reference evidence="1 2" key="1">
    <citation type="submission" date="2014-08" db="EMBL/GenBank/DDBJ databases">
        <title>Complete genome sequence of Corynebacterium phocae M408/89/1(T)(=DSM 44612(T)), isolated from the common seal (Phoca vitulina).</title>
        <authorList>
            <person name="Ruckert C."/>
            <person name="Albersmeier A."/>
            <person name="Winkler A."/>
            <person name="Kalinowski J."/>
        </authorList>
    </citation>
    <scope>NUCLEOTIDE SEQUENCE [LARGE SCALE GENOMIC DNA]</scope>
    <source>
        <strain evidence="1 2">M408/89/1</strain>
    </source>
</reference>
<proteinExistence type="predicted"/>
<dbReference type="AlphaFoldDB" id="A0A1L7D2S8"/>
<protein>
    <submittedName>
        <fullName evidence="1">Uncharacterized protein</fullName>
    </submittedName>
</protein>
<gene>
    <name evidence="1" type="ORF">CPHO_04615</name>
</gene>
<organism evidence="1 2">
    <name type="scientific">Corynebacterium phocae</name>
    <dbReference type="NCBI Taxonomy" id="161895"/>
    <lineage>
        <taxon>Bacteria</taxon>
        <taxon>Bacillati</taxon>
        <taxon>Actinomycetota</taxon>
        <taxon>Actinomycetes</taxon>
        <taxon>Mycobacteriales</taxon>
        <taxon>Corynebacteriaceae</taxon>
        <taxon>Corynebacterium</taxon>
    </lineage>
</organism>
<accession>A0A1L7D2S8</accession>
<dbReference type="KEGG" id="cpho:CPHO_04615"/>